<dbReference type="SUPFAM" id="SSF49785">
    <property type="entry name" value="Galactose-binding domain-like"/>
    <property type="match status" value="1"/>
</dbReference>
<dbReference type="InterPro" id="IPR054593">
    <property type="entry name" value="Beta-mannosidase-like_N2"/>
</dbReference>
<sequence>MKQKPTSKSRIFNLFLTKGRLTYILIIAILFFGAVSCEQNNNNSIVDNTYNSLKKGFEQPNDSARAKVYWWWLNGHVDTLRMRTELQAIKEAGLSGVDIFDIGIRATGNPDNMIPAGPSFMGEESLKSLKFALNEAAKLNLDVGISLSSSWNAGGSWVKPEHAAKTIFYSKKLFTSNTKNNKSLPFPTITPDKSGEARNIEYAADGKPIYYEEVSVIAVPYGKQNLKDTTGIINVSQFFNSENQELNWEPKSGKWNVYRFICSNSGEQLKIPSENSGGPIIDHYDAAATQMHLQYFIDRLQPLVGGELSKSSLKYLYLASYEAKEYSWTSSFPNAFKELNGYDVHKFLPGLFDSKTFETSLQRRFDHDYAETFSELMIKNHYVKAKEICNQNGLMLCSESGGPGHMHHIPVETLKALGALDVPRGEFWYERPYLNKDSIDMVWLVKEIAAASNIYKKGWVEEEAFTSYKDWQESPASMKPYADRAFAEGMNRLVIHGFTHNPSEYGYPGIAYFAGTHYNDKRVWWSKVRPFNDYLARVSYILQNTKFVSDVLYYYGEEIPNLVMPKNTPFAIGKGYDYEVINTDILLKELTVENGKLVLPGVATYSVLYVSEEELSPRTLKKLEELAKMGAVIVGKKPKGIIGLRDESAMESFNTLVNDLWGDETGDKSNEKGKIDSKSTPLEALKLVGVSPDFDYSDNHTDQREAPLDYIHYKKKDIDFYFVRNTTDQWVTRNCSFRQLGKQPEIWDPVSGDINPITIFDQQEDRTELPLTLAPYGSYFVVFREGGTQGAYKRIPVLEEQLPRMQYTSEGPIFLDKGTIELEGVAQNINKVDNRPEVTILEGEWDVSFPKDWGAPKTTVFSNLDSWTESNEDGIRYFSGTATYNKIFDFKKSVTKGKIYLDLGQVAEVGEVWLNARPLGITWTQPHSFDVSDIIMDGENTITIEVANTWSNRLTGDGITGEKFTQTNIVKANKNVVPWGELPLKTSGLIGPVTLKIYSTY</sequence>
<evidence type="ECO:0000313" key="5">
    <source>
        <dbReference type="Proteomes" id="UP000204551"/>
    </source>
</evidence>
<dbReference type="Pfam" id="PF17132">
    <property type="entry name" value="Glyco_hydro_106"/>
    <property type="match status" value="2"/>
</dbReference>
<dbReference type="PANTHER" id="PTHR43817">
    <property type="entry name" value="GLYCOSYL HYDROLASE"/>
    <property type="match status" value="1"/>
</dbReference>
<dbReference type="GO" id="GO:0004553">
    <property type="term" value="F:hydrolase activity, hydrolyzing O-glycosyl compounds"/>
    <property type="evidence" value="ECO:0007669"/>
    <property type="project" value="InterPro"/>
</dbReference>
<dbReference type="KEGG" id="aalg:AREALGSMS7_03054"/>
<evidence type="ECO:0000256" key="1">
    <source>
        <dbReference type="ARBA" id="ARBA00022729"/>
    </source>
</evidence>
<organism evidence="4 5">
    <name type="scientific">Arenibacter algicola</name>
    <dbReference type="NCBI Taxonomy" id="616991"/>
    <lineage>
        <taxon>Bacteria</taxon>
        <taxon>Pseudomonadati</taxon>
        <taxon>Bacteroidota</taxon>
        <taxon>Flavobacteriia</taxon>
        <taxon>Flavobacteriales</taxon>
        <taxon>Flavobacteriaceae</taxon>
        <taxon>Arenibacter</taxon>
    </lineage>
</organism>
<dbReference type="InterPro" id="IPR008979">
    <property type="entry name" value="Galactose-bd-like_sf"/>
</dbReference>
<dbReference type="PANTHER" id="PTHR43817:SF1">
    <property type="entry name" value="HYDROLASE, FAMILY 43, PUTATIVE (AFU_ORTHOLOGUE AFUA_3G01660)-RELATED"/>
    <property type="match status" value="1"/>
</dbReference>
<dbReference type="EMBL" id="CP022515">
    <property type="protein sequence ID" value="ASO06485.1"/>
    <property type="molecule type" value="Genomic_DNA"/>
</dbReference>
<dbReference type="Gene3D" id="2.60.120.260">
    <property type="entry name" value="Galactose-binding domain-like"/>
    <property type="match status" value="1"/>
</dbReference>
<keyword evidence="2" id="KW-0378">Hydrolase</keyword>
<dbReference type="AlphaFoldDB" id="A0A221UYP7"/>
<proteinExistence type="predicted"/>
<evidence type="ECO:0000259" key="3">
    <source>
        <dbReference type="Pfam" id="PF22666"/>
    </source>
</evidence>
<gene>
    <name evidence="4" type="ORF">AREALGSMS7_03054</name>
</gene>
<name>A0A221UYP7_9FLAO</name>
<dbReference type="Pfam" id="PF22666">
    <property type="entry name" value="Glyco_hydro_2_N2"/>
    <property type="match status" value="1"/>
</dbReference>
<keyword evidence="1" id="KW-0732">Signal</keyword>
<dbReference type="Proteomes" id="UP000204551">
    <property type="component" value="Chromosome"/>
</dbReference>
<reference evidence="4 5" key="1">
    <citation type="submission" date="2017-07" db="EMBL/GenBank/DDBJ databases">
        <title>Genome Sequence of Arenibacter algicola Strain SMS7 Isolated from a culture of the Diatom Skeletonema marinoi.</title>
        <authorList>
            <person name="Topel M."/>
            <person name="Pinder M.I.M."/>
            <person name="Johansson O.N."/>
            <person name="Kourtchenko O."/>
            <person name="Godhe A."/>
            <person name="Clarke A.K."/>
        </authorList>
    </citation>
    <scope>NUCLEOTIDE SEQUENCE [LARGE SCALE GENOMIC DNA]</scope>
    <source>
        <strain evidence="4 5">SMS7</strain>
    </source>
</reference>
<evidence type="ECO:0000313" key="4">
    <source>
        <dbReference type="EMBL" id="ASO06485.1"/>
    </source>
</evidence>
<evidence type="ECO:0000256" key="2">
    <source>
        <dbReference type="ARBA" id="ARBA00022801"/>
    </source>
</evidence>
<accession>A0A221UYP7</accession>
<dbReference type="GO" id="GO:0005975">
    <property type="term" value="P:carbohydrate metabolic process"/>
    <property type="evidence" value="ECO:0007669"/>
    <property type="project" value="InterPro"/>
</dbReference>
<dbReference type="NCBIfam" id="NF045579">
    <property type="entry name" value="rhamnoside_JR"/>
    <property type="match status" value="1"/>
</dbReference>
<protein>
    <submittedName>
        <fullName evidence="4">Alpha-L-rhamnosidase</fullName>
    </submittedName>
</protein>
<feature type="domain" description="Beta-mannosidase-like galactose-binding" evidence="3">
    <location>
        <begin position="867"/>
        <end position="954"/>
    </location>
</feature>
<dbReference type="RefSeq" id="WP_093978965.1">
    <property type="nucleotide sequence ID" value="NZ_CP022515.1"/>
</dbReference>